<gene>
    <name evidence="6" type="ORF">ACHHYP_16630</name>
</gene>
<keyword evidence="3" id="KW-0862">Zinc</keyword>
<organism evidence="6 7">
    <name type="scientific">Achlya hypogyna</name>
    <name type="common">Oomycete</name>
    <name type="synonym">Protoachlya hypogyna</name>
    <dbReference type="NCBI Taxonomy" id="1202772"/>
    <lineage>
        <taxon>Eukaryota</taxon>
        <taxon>Sar</taxon>
        <taxon>Stramenopiles</taxon>
        <taxon>Oomycota</taxon>
        <taxon>Saprolegniomycetes</taxon>
        <taxon>Saprolegniales</taxon>
        <taxon>Achlyaceae</taxon>
        <taxon>Achlya</taxon>
    </lineage>
</organism>
<keyword evidence="7" id="KW-1185">Reference proteome</keyword>
<dbReference type="CDD" id="cd15489">
    <property type="entry name" value="PHD_SF"/>
    <property type="match status" value="1"/>
</dbReference>
<proteinExistence type="predicted"/>
<accession>A0A1V9Y6B4</accession>
<dbReference type="InterPro" id="IPR040843">
    <property type="entry name" value="RAMA"/>
</dbReference>
<evidence type="ECO:0000256" key="4">
    <source>
        <dbReference type="SAM" id="MobiDB-lite"/>
    </source>
</evidence>
<dbReference type="OrthoDB" id="167806at2759"/>
<feature type="domain" description="RAMA" evidence="5">
    <location>
        <begin position="9"/>
        <end position="100"/>
    </location>
</feature>
<name>A0A1V9Y6B4_ACHHY</name>
<dbReference type="Proteomes" id="UP000243579">
    <property type="component" value="Unassembled WGS sequence"/>
</dbReference>
<evidence type="ECO:0000313" key="7">
    <source>
        <dbReference type="Proteomes" id="UP000243579"/>
    </source>
</evidence>
<comment type="caution">
    <text evidence="6">The sequence shown here is derived from an EMBL/GenBank/DDBJ whole genome shotgun (WGS) entry which is preliminary data.</text>
</comment>
<keyword evidence="1" id="KW-0479">Metal-binding</keyword>
<protein>
    <recommendedName>
        <fullName evidence="5">RAMA domain-containing protein</fullName>
    </recommendedName>
</protein>
<evidence type="ECO:0000313" key="6">
    <source>
        <dbReference type="EMBL" id="OQR81247.1"/>
    </source>
</evidence>
<evidence type="ECO:0000259" key="5">
    <source>
        <dbReference type="Pfam" id="PF18755"/>
    </source>
</evidence>
<dbReference type="AlphaFoldDB" id="A0A1V9Y6B4"/>
<reference evidence="6 7" key="1">
    <citation type="journal article" date="2014" name="Genome Biol. Evol.">
        <title>The secreted proteins of Achlya hypogyna and Thraustotheca clavata identify the ancestral oomycete secretome and reveal gene acquisitions by horizontal gene transfer.</title>
        <authorList>
            <person name="Misner I."/>
            <person name="Blouin N."/>
            <person name="Leonard G."/>
            <person name="Richards T.A."/>
            <person name="Lane C.E."/>
        </authorList>
    </citation>
    <scope>NUCLEOTIDE SEQUENCE [LARGE SCALE GENOMIC DNA]</scope>
    <source>
        <strain evidence="6 7">ATCC 48635</strain>
    </source>
</reference>
<feature type="region of interest" description="Disordered" evidence="4">
    <location>
        <begin position="667"/>
        <end position="691"/>
    </location>
</feature>
<sequence>MNADLTGIIRGLIQYNLLKPGTNKLFLSYYRRKIYADVLPDGAMLYDGRRYLNPSTLALAMKRALNPSTPIRSDPGWISLFSTETGQCLKDIREMWISRTTPGTLPAAPVQPPRSRHIEPVQPMRETCSICLKDRGIESYCVKCEACGKLHHKSCAKHTPNTTYYCESCIDHHCSLVLNLLQDLRQVAVQYGPTEKEPADDKIDGSNAAADGQPTLAAAPAILGLSVDVADQAVDSEAAETSAVVAPAEPEHPVIPTDDPPATAPTLLAQIDGMIRVLGSQDERLDILLHSTGEVLVHLSSLDIAKVVNSIDRELTAVVQNCARENDPNDDHFTPGIDGLVQVLNLRHGILSGRYHFKRTVAALTTLSEKRLRGCDAKEARTEEAWQKELRLYEEWVAKMAAAKGDVLVVEHELAQTNALIDNAVRHRKALRALSLAKRFIPAYRVCTADLAGSSDHLLVTIVADKLKGLTKSLKKWEHMDEHFHEMKSVLLERRASLNKRAAADDHLLELPALKLAKVQVQLKCPPLAKLIDRQVADLDTNLGNIQRHKDEAMATLKTIEGALKAHSNVQAPTPEWEALLETMQHMIVRCQPAPTVVETDDPEDTTATDDVKHVAEVAFEATEVVAAEVVAMDEALAAEGESSVAVSEPPAVVDEAPVSRPAAAVKEELLPPPASPIDTSDNMIVIDDSD</sequence>
<dbReference type="EMBL" id="JNBR01002826">
    <property type="protein sequence ID" value="OQR81247.1"/>
    <property type="molecule type" value="Genomic_DNA"/>
</dbReference>
<dbReference type="GO" id="GO:0008270">
    <property type="term" value="F:zinc ion binding"/>
    <property type="evidence" value="ECO:0007669"/>
    <property type="project" value="UniProtKB-KW"/>
</dbReference>
<evidence type="ECO:0000256" key="2">
    <source>
        <dbReference type="ARBA" id="ARBA00022771"/>
    </source>
</evidence>
<dbReference type="InterPro" id="IPR019786">
    <property type="entry name" value="Zinc_finger_PHD-type_CS"/>
</dbReference>
<evidence type="ECO:0000256" key="3">
    <source>
        <dbReference type="ARBA" id="ARBA00022833"/>
    </source>
</evidence>
<evidence type="ECO:0000256" key="1">
    <source>
        <dbReference type="ARBA" id="ARBA00022723"/>
    </source>
</evidence>
<keyword evidence="2" id="KW-0863">Zinc-finger</keyword>
<dbReference type="PROSITE" id="PS01359">
    <property type="entry name" value="ZF_PHD_1"/>
    <property type="match status" value="1"/>
</dbReference>
<dbReference type="Pfam" id="PF18755">
    <property type="entry name" value="RAMA"/>
    <property type="match status" value="1"/>
</dbReference>